<gene>
    <name evidence="1" type="ORF">VFPPC_11956</name>
</gene>
<name>A0A179F0V7_METCM</name>
<dbReference type="AlphaFoldDB" id="A0A179F0V7"/>
<dbReference type="EMBL" id="LSBJ02000012">
    <property type="protein sequence ID" value="OAQ59032.1"/>
    <property type="molecule type" value="Genomic_DNA"/>
</dbReference>
<keyword evidence="2" id="KW-1185">Reference proteome</keyword>
<protein>
    <submittedName>
        <fullName evidence="1">Uncharacterized protein</fullName>
    </submittedName>
</protein>
<dbReference type="KEGG" id="pchm:VFPPC_11956"/>
<organism evidence="1 2">
    <name type="scientific">Pochonia chlamydosporia 170</name>
    <dbReference type="NCBI Taxonomy" id="1380566"/>
    <lineage>
        <taxon>Eukaryota</taxon>
        <taxon>Fungi</taxon>
        <taxon>Dikarya</taxon>
        <taxon>Ascomycota</taxon>
        <taxon>Pezizomycotina</taxon>
        <taxon>Sordariomycetes</taxon>
        <taxon>Hypocreomycetidae</taxon>
        <taxon>Hypocreales</taxon>
        <taxon>Clavicipitaceae</taxon>
        <taxon>Pochonia</taxon>
    </lineage>
</organism>
<reference evidence="1 2" key="1">
    <citation type="journal article" date="2016" name="PLoS Pathog.">
        <title>Biosynthesis of antibiotic leucinostatins in bio-control fungus Purpureocillium lilacinum and their inhibition on phytophthora revealed by genome mining.</title>
        <authorList>
            <person name="Wang G."/>
            <person name="Liu Z."/>
            <person name="Lin R."/>
            <person name="Li E."/>
            <person name="Mao Z."/>
            <person name="Ling J."/>
            <person name="Yang Y."/>
            <person name="Yin W.B."/>
            <person name="Xie B."/>
        </authorList>
    </citation>
    <scope>NUCLEOTIDE SEQUENCE [LARGE SCALE GENOMIC DNA]</scope>
    <source>
        <strain evidence="1">170</strain>
    </source>
</reference>
<dbReference type="RefSeq" id="XP_018137112.1">
    <property type="nucleotide sequence ID" value="XM_018289988.1"/>
</dbReference>
<evidence type="ECO:0000313" key="2">
    <source>
        <dbReference type="Proteomes" id="UP000078397"/>
    </source>
</evidence>
<comment type="caution">
    <text evidence="1">The sequence shown here is derived from an EMBL/GenBank/DDBJ whole genome shotgun (WGS) entry which is preliminary data.</text>
</comment>
<accession>A0A179F0V7</accession>
<dbReference type="GeneID" id="28853982"/>
<sequence length="476" mass="54336">MAARSGAVPSRRLHLRMATMRETNFRNKANTLMQRDTCNWYEWSERIASLGDLLGYVLQCSPQFPDNLKLLDGVTEAGEIIKAYQKHAEEHIMVEEEKERKECLINLIRYYFLAHLRVLKESYKQLYGSKAYNKKLKGTILKGLQEFWKLTGAPSALKYSEANDVIDSVAYSDPLICIIVCQIGARGFEFPIHYRPFRTLGRDFRHEDNQEKTLLQLGRRFKLPDNTNIQRWDSDAASASRIVEATLGYRLSRKDILYFLGHRHHKSLEPAYQLIHLGEVEEVRHEAVVSALTLKEAVSVGCGTQGDSSGQTGGKLHSFRFTNECMAYSNFCNDNLVVSLNQRLTLKRQEPWGKFVARLDADACLSPTEGYINVLLPLFDETQIMKLQAPNSGEKVVFSWPPDMALWFHKYDLELPEGKLRYVHLLYESDAVEDKSGQRTEQSHKDTSASGYGPFCMPKHSVSLHPDLFMSSVSPV</sequence>
<evidence type="ECO:0000313" key="1">
    <source>
        <dbReference type="EMBL" id="OAQ59032.1"/>
    </source>
</evidence>
<proteinExistence type="predicted"/>
<dbReference type="Proteomes" id="UP000078397">
    <property type="component" value="Unassembled WGS sequence"/>
</dbReference>